<feature type="region of interest" description="Disordered" evidence="1">
    <location>
        <begin position="24"/>
        <end position="53"/>
    </location>
</feature>
<protein>
    <submittedName>
        <fullName evidence="5">Leucine-rich repeat extensin-like protein 3</fullName>
    </submittedName>
</protein>
<proteinExistence type="predicted"/>
<accession>A0A0N4X9D9</accession>
<evidence type="ECO:0000313" key="3">
    <source>
        <dbReference type="EMBL" id="VDO87104.1"/>
    </source>
</evidence>
<dbReference type="Proteomes" id="UP000268014">
    <property type="component" value="Unassembled WGS sequence"/>
</dbReference>
<dbReference type="WBParaSite" id="HPLM_0002098101-mRNA-1">
    <property type="protein sequence ID" value="HPLM_0002098101-mRNA-1"/>
    <property type="gene ID" value="HPLM_0002098101"/>
</dbReference>
<dbReference type="EMBL" id="UZAF01022780">
    <property type="protein sequence ID" value="VDO87104.1"/>
    <property type="molecule type" value="Genomic_DNA"/>
</dbReference>
<evidence type="ECO:0000313" key="4">
    <source>
        <dbReference type="Proteomes" id="UP000268014"/>
    </source>
</evidence>
<reference evidence="5" key="1">
    <citation type="submission" date="2017-02" db="UniProtKB">
        <authorList>
            <consortium name="WormBaseParasite"/>
        </authorList>
    </citation>
    <scope>IDENTIFICATION</scope>
</reference>
<feature type="chain" id="PRO_5043124427" evidence="2">
    <location>
        <begin position="17"/>
        <end position="102"/>
    </location>
</feature>
<reference evidence="3 4" key="2">
    <citation type="submission" date="2018-11" db="EMBL/GenBank/DDBJ databases">
        <authorList>
            <consortium name="Pathogen Informatics"/>
        </authorList>
    </citation>
    <scope>NUCLEOTIDE SEQUENCE [LARGE SCALE GENOMIC DNA]</scope>
    <source>
        <strain evidence="3 4">MHpl1</strain>
    </source>
</reference>
<keyword evidence="4" id="KW-1185">Reference proteome</keyword>
<evidence type="ECO:0000313" key="5">
    <source>
        <dbReference type="WBParaSite" id="HPLM_0002098101-mRNA-1"/>
    </source>
</evidence>
<dbReference type="OMA" id="CECSTKP"/>
<sequence>MFSFITAICLLGVVTAWPGQIIPPPPPPPPPPLGPHPVIFPPNAPVPPHPTPSPPQPAPWPFVEVVPTPPEILYPYPPSSGFSSYPWGPKPEVPEVRRYEDW</sequence>
<dbReference type="AlphaFoldDB" id="A0A0N4X9D9"/>
<organism evidence="5">
    <name type="scientific">Haemonchus placei</name>
    <name type="common">Barber's pole worm</name>
    <dbReference type="NCBI Taxonomy" id="6290"/>
    <lineage>
        <taxon>Eukaryota</taxon>
        <taxon>Metazoa</taxon>
        <taxon>Ecdysozoa</taxon>
        <taxon>Nematoda</taxon>
        <taxon>Chromadorea</taxon>
        <taxon>Rhabditida</taxon>
        <taxon>Rhabditina</taxon>
        <taxon>Rhabditomorpha</taxon>
        <taxon>Strongyloidea</taxon>
        <taxon>Trichostrongylidae</taxon>
        <taxon>Haemonchus</taxon>
    </lineage>
</organism>
<keyword evidence="2" id="KW-0732">Signal</keyword>
<name>A0A0N4X9D9_HAEPC</name>
<evidence type="ECO:0000256" key="1">
    <source>
        <dbReference type="SAM" id="MobiDB-lite"/>
    </source>
</evidence>
<evidence type="ECO:0000256" key="2">
    <source>
        <dbReference type="SAM" id="SignalP"/>
    </source>
</evidence>
<gene>
    <name evidence="3" type="ORF">HPLM_LOCUS20973</name>
</gene>
<feature type="signal peptide" evidence="2">
    <location>
        <begin position="1"/>
        <end position="16"/>
    </location>
</feature>